<feature type="compositionally biased region" description="Basic residues" evidence="4">
    <location>
        <begin position="339"/>
        <end position="349"/>
    </location>
</feature>
<dbReference type="AlphaFoldDB" id="A0A2J6RA19"/>
<evidence type="ECO:0000256" key="3">
    <source>
        <dbReference type="ARBA" id="ARBA00023242"/>
    </source>
</evidence>
<feature type="domain" description="Rad21/Rec8-like protein C-terminal eukaryotic" evidence="5">
    <location>
        <begin position="693"/>
        <end position="735"/>
    </location>
</feature>
<organism evidence="7 8">
    <name type="scientific">Hyaloscypha variabilis (strain UAMH 11265 / GT02V1 / F)</name>
    <name type="common">Meliniomyces variabilis</name>
    <dbReference type="NCBI Taxonomy" id="1149755"/>
    <lineage>
        <taxon>Eukaryota</taxon>
        <taxon>Fungi</taxon>
        <taxon>Dikarya</taxon>
        <taxon>Ascomycota</taxon>
        <taxon>Pezizomycotina</taxon>
        <taxon>Leotiomycetes</taxon>
        <taxon>Helotiales</taxon>
        <taxon>Hyaloscyphaceae</taxon>
        <taxon>Hyaloscypha</taxon>
        <taxon>Hyaloscypha variabilis</taxon>
    </lineage>
</organism>
<gene>
    <name evidence="7" type="ORF">L207DRAFT_569920</name>
</gene>
<dbReference type="InterPro" id="IPR039781">
    <property type="entry name" value="Rad21/Rec8-like"/>
</dbReference>
<dbReference type="Pfam" id="PF04825">
    <property type="entry name" value="Rad21_Rec8_N"/>
    <property type="match status" value="1"/>
</dbReference>
<dbReference type="OrthoDB" id="5427633at2759"/>
<dbReference type="GO" id="GO:0003682">
    <property type="term" value="F:chromatin binding"/>
    <property type="evidence" value="ECO:0007669"/>
    <property type="project" value="TreeGrafter"/>
</dbReference>
<dbReference type="Proteomes" id="UP000235786">
    <property type="component" value="Unassembled WGS sequence"/>
</dbReference>
<dbReference type="EMBL" id="KZ613952">
    <property type="protein sequence ID" value="PMD35366.1"/>
    <property type="molecule type" value="Genomic_DNA"/>
</dbReference>
<reference evidence="7 8" key="1">
    <citation type="submission" date="2016-04" db="EMBL/GenBank/DDBJ databases">
        <title>A degradative enzymes factory behind the ericoid mycorrhizal symbiosis.</title>
        <authorList>
            <consortium name="DOE Joint Genome Institute"/>
            <person name="Martino E."/>
            <person name="Morin E."/>
            <person name="Grelet G."/>
            <person name="Kuo A."/>
            <person name="Kohler A."/>
            <person name="Daghino S."/>
            <person name="Barry K."/>
            <person name="Choi C."/>
            <person name="Cichocki N."/>
            <person name="Clum A."/>
            <person name="Copeland A."/>
            <person name="Hainaut M."/>
            <person name="Haridas S."/>
            <person name="Labutti K."/>
            <person name="Lindquist E."/>
            <person name="Lipzen A."/>
            <person name="Khouja H.-R."/>
            <person name="Murat C."/>
            <person name="Ohm R."/>
            <person name="Olson A."/>
            <person name="Spatafora J."/>
            <person name="Veneault-Fourrey C."/>
            <person name="Henrissat B."/>
            <person name="Grigoriev I."/>
            <person name="Martin F."/>
            <person name="Perotto S."/>
        </authorList>
    </citation>
    <scope>NUCLEOTIDE SEQUENCE [LARGE SCALE GENOMIC DNA]</scope>
    <source>
        <strain evidence="7 8">F</strain>
    </source>
</reference>
<dbReference type="PANTHER" id="PTHR12585">
    <property type="entry name" value="SCC1 / RAD21 FAMILY MEMBER"/>
    <property type="match status" value="1"/>
</dbReference>
<evidence type="ECO:0008006" key="9">
    <source>
        <dbReference type="Google" id="ProtNLM"/>
    </source>
</evidence>
<dbReference type="SUPFAM" id="SSF46785">
    <property type="entry name" value="Winged helix' DNA-binding domain"/>
    <property type="match status" value="1"/>
</dbReference>
<proteinExistence type="inferred from homology"/>
<evidence type="ECO:0000259" key="6">
    <source>
        <dbReference type="Pfam" id="PF04825"/>
    </source>
</evidence>
<feature type="compositionally biased region" description="Basic and acidic residues" evidence="4">
    <location>
        <begin position="464"/>
        <end position="473"/>
    </location>
</feature>
<evidence type="ECO:0000313" key="8">
    <source>
        <dbReference type="Proteomes" id="UP000235786"/>
    </source>
</evidence>
<feature type="domain" description="Rad21/Rec8-like protein N-terminal" evidence="6">
    <location>
        <begin position="1"/>
        <end position="112"/>
    </location>
</feature>
<dbReference type="InterPro" id="IPR006910">
    <property type="entry name" value="Rad21_Rec8_N"/>
</dbReference>
<dbReference type="GO" id="GO:0030892">
    <property type="term" value="C:mitotic cohesin complex"/>
    <property type="evidence" value="ECO:0007669"/>
    <property type="project" value="TreeGrafter"/>
</dbReference>
<feature type="region of interest" description="Disordered" evidence="4">
    <location>
        <begin position="239"/>
        <end position="267"/>
    </location>
</feature>
<dbReference type="InterPro" id="IPR036390">
    <property type="entry name" value="WH_DNA-bd_sf"/>
</dbReference>
<name>A0A2J6RA19_HYAVF</name>
<feature type="region of interest" description="Disordered" evidence="4">
    <location>
        <begin position="325"/>
        <end position="351"/>
    </location>
</feature>
<accession>A0A2J6RA19</accession>
<evidence type="ECO:0000313" key="7">
    <source>
        <dbReference type="EMBL" id="PMD35366.1"/>
    </source>
</evidence>
<evidence type="ECO:0000256" key="2">
    <source>
        <dbReference type="ARBA" id="ARBA00009870"/>
    </source>
</evidence>
<keyword evidence="3" id="KW-0539">Nucleus</keyword>
<sequence length="738" mass="79625">MFYSHEILTSRKYGVATVWLVATLGAKSSTKKVTRKAILDVNVKKACETIMEPEAPMALRLQSNLLYGVSKVHDQQWEYLLSDTQAANNSMRALLKVVRTDGIDPDAGKARPEQLILLDDPAFLPENGLPIFDFSMLDLDPKGDSQRSSQSMLSIRRRSGSVSSSHAASVLGLNIPSSSNGGAGTYQLPFNDHFHQASGQKNLGLGLNAFGEDEVAVFNDDMLFDFGEDGELRDIPASEREARQAGSVHPQRHLGSDSAANGRVRKEHEDALVGRTLPIINGDGDFDMFQYDDMILPDAEAFPVMTGGLGANDRPLNLEDEDLVLSEEPSSDSAEAPQKRKKSKAKKKAGLVDKDHEVKNGTLAQWQNDYVAYNVAETLLKINRKATSLAKKNAFHFVVGSGLNGVGQGIGSAKFASPLEMFSGASFLAKLTGKPAPIAGGLKSKKGIKRPHKDEEEEEQLDSPSKRVKEDEVGRGYEYDGMMLNMDFEADANNNNSHEQSVELGRDAPSALPDYPSSAMPWNVSASLNSHQRGQSSSIQGRAGVLGSQVGSVGGRLTAASPLIGRGSAAAGDLEHFSQLMGDDEPMVMYGRDDEDNASGSQPHAFGGPGGATSSQAGGHDDFEMYGAAAAVDTQTAGSSQWVKQALDRESENFFEYVKNTISEKLGDELGDDDPLGAQEFAEKSVTFEELFVPNNNTCIVAAQAFYHVLCLATKNRVWVQQAAEDLEPFGEIRIGVV</sequence>
<dbReference type="GO" id="GO:0007064">
    <property type="term" value="P:mitotic sister chromatid cohesion"/>
    <property type="evidence" value="ECO:0007669"/>
    <property type="project" value="TreeGrafter"/>
</dbReference>
<comment type="subcellular location">
    <subcellularLocation>
        <location evidence="1">Nucleus</location>
    </subcellularLocation>
</comment>
<evidence type="ECO:0000256" key="4">
    <source>
        <dbReference type="SAM" id="MobiDB-lite"/>
    </source>
</evidence>
<protein>
    <recommendedName>
        <fullName evidence="9">Rad21/Rec8-like protein N-terminal domain-containing protein</fullName>
    </recommendedName>
</protein>
<feature type="region of interest" description="Disordered" evidence="4">
    <location>
        <begin position="439"/>
        <end position="473"/>
    </location>
</feature>
<feature type="compositionally biased region" description="Low complexity" evidence="4">
    <location>
        <begin position="326"/>
        <end position="336"/>
    </location>
</feature>
<dbReference type="CDD" id="cd21789">
    <property type="entry name" value="Rad21_Rec8_M_SpRec8p-like"/>
    <property type="match status" value="1"/>
</dbReference>
<comment type="similarity">
    <text evidence="2">Belongs to the rad21 family.</text>
</comment>
<feature type="region of interest" description="Disordered" evidence="4">
    <location>
        <begin position="591"/>
        <end position="620"/>
    </location>
</feature>
<keyword evidence="8" id="KW-1185">Reference proteome</keyword>
<dbReference type="PANTHER" id="PTHR12585:SF70">
    <property type="entry name" value="RAD21_REC8 N TERMINAL DOMAIN PROTEIN (AFU_ORTHOLOGUE AFUA_6G02900)"/>
    <property type="match status" value="1"/>
</dbReference>
<evidence type="ECO:0000259" key="5">
    <source>
        <dbReference type="Pfam" id="PF04824"/>
    </source>
</evidence>
<dbReference type="Pfam" id="PF04824">
    <property type="entry name" value="Rad21_Rec8"/>
    <property type="match status" value="1"/>
</dbReference>
<dbReference type="InterPro" id="IPR006909">
    <property type="entry name" value="Rad21/Rec8_C_eu"/>
</dbReference>
<dbReference type="STRING" id="1149755.A0A2J6RA19"/>
<evidence type="ECO:0000256" key="1">
    <source>
        <dbReference type="ARBA" id="ARBA00004123"/>
    </source>
</evidence>
<dbReference type="GO" id="GO:0005634">
    <property type="term" value="C:nucleus"/>
    <property type="evidence" value="ECO:0007669"/>
    <property type="project" value="UniProtKB-SubCell"/>
</dbReference>